<reference evidence="1" key="1">
    <citation type="journal article" date="2014" name="BMC Genomics">
        <title>Characterizing the developmental transcriptome of the oriental fruit fly, Bactrocera dorsalis (Diptera: Tephritidae) through comparative genomic analysis with Drosophila melanogaster utilizing modENCODE datasets.</title>
        <authorList>
            <person name="Geib S.M."/>
            <person name="Calla B."/>
            <person name="Hall B."/>
            <person name="Hou S."/>
            <person name="Manoukis N.C."/>
        </authorList>
    </citation>
    <scope>NUCLEOTIDE SEQUENCE</scope>
    <source>
        <strain evidence="1">Punador</strain>
    </source>
</reference>
<sequence length="195" mass="22158">MNGETNEASKSNGASHVNFKADTYNFLVNKNFPENEMLKSKSSTSINFKVNQVSSDNFTNVPVLNHQMIENKVPKCAKAQNFDLKINEKTKDGGVLVDYFTVVSEDNITNRAEVNENCLLTNKSDHMKPDEEFDMNLDFLNETEDFAVNFSQLINMVEDCLANISINLDKSQDSKKNCDLESYLAMEEFNSYITF</sequence>
<protein>
    <submittedName>
        <fullName evidence="1">Uncharacterized protein</fullName>
    </submittedName>
</protein>
<proteinExistence type="predicted"/>
<accession>A0A034VUX9</accession>
<evidence type="ECO:0000313" key="1">
    <source>
        <dbReference type="EMBL" id="JAC45343.1"/>
    </source>
</evidence>
<dbReference type="EMBL" id="GAKP01013609">
    <property type="protein sequence ID" value="JAC45343.1"/>
    <property type="molecule type" value="Transcribed_RNA"/>
</dbReference>
<organism evidence="1">
    <name type="scientific">Bactrocera dorsalis</name>
    <name type="common">Oriental fruit fly</name>
    <name type="synonym">Dacus dorsalis</name>
    <dbReference type="NCBI Taxonomy" id="27457"/>
    <lineage>
        <taxon>Eukaryota</taxon>
        <taxon>Metazoa</taxon>
        <taxon>Ecdysozoa</taxon>
        <taxon>Arthropoda</taxon>
        <taxon>Hexapoda</taxon>
        <taxon>Insecta</taxon>
        <taxon>Pterygota</taxon>
        <taxon>Neoptera</taxon>
        <taxon>Endopterygota</taxon>
        <taxon>Diptera</taxon>
        <taxon>Brachycera</taxon>
        <taxon>Muscomorpha</taxon>
        <taxon>Tephritoidea</taxon>
        <taxon>Tephritidae</taxon>
        <taxon>Bactrocera</taxon>
        <taxon>Bactrocera</taxon>
    </lineage>
</organism>
<name>A0A034VUX9_BACDO</name>
<dbReference type="AlphaFoldDB" id="A0A034VUX9"/>